<keyword evidence="1" id="KW-1133">Transmembrane helix</keyword>
<gene>
    <name evidence="2" type="ORF">HDA32_000036</name>
</gene>
<name>A0A852TL24_9ACTN</name>
<feature type="transmembrane region" description="Helical" evidence="1">
    <location>
        <begin position="90"/>
        <end position="111"/>
    </location>
</feature>
<dbReference type="AlphaFoldDB" id="A0A852TL24"/>
<evidence type="ECO:0008006" key="4">
    <source>
        <dbReference type="Google" id="ProtNLM"/>
    </source>
</evidence>
<evidence type="ECO:0000313" key="3">
    <source>
        <dbReference type="Proteomes" id="UP000589036"/>
    </source>
</evidence>
<protein>
    <recommendedName>
        <fullName evidence="4">Phage holin family protein</fullName>
    </recommendedName>
</protein>
<evidence type="ECO:0000256" key="1">
    <source>
        <dbReference type="SAM" id="Phobius"/>
    </source>
</evidence>
<dbReference type="InterPro" id="IPR009937">
    <property type="entry name" value="Phage_holin_3_6"/>
</dbReference>
<proteinExistence type="predicted"/>
<comment type="caution">
    <text evidence="2">The sequence shown here is derived from an EMBL/GenBank/DDBJ whole genome shotgun (WGS) entry which is preliminary data.</text>
</comment>
<keyword evidence="3" id="KW-1185">Reference proteome</keyword>
<dbReference type="RefSeq" id="WP_246334171.1">
    <property type="nucleotide sequence ID" value="NZ_BAAAYY010000005.1"/>
</dbReference>
<dbReference type="EMBL" id="JACCCC010000001">
    <property type="protein sequence ID" value="NYE44916.1"/>
    <property type="molecule type" value="Genomic_DNA"/>
</dbReference>
<dbReference type="Proteomes" id="UP000589036">
    <property type="component" value="Unassembled WGS sequence"/>
</dbReference>
<dbReference type="Pfam" id="PF07332">
    <property type="entry name" value="Phage_holin_3_6"/>
    <property type="match status" value="1"/>
</dbReference>
<keyword evidence="1" id="KW-0812">Transmembrane</keyword>
<feature type="transmembrane region" description="Helical" evidence="1">
    <location>
        <begin position="59"/>
        <end position="84"/>
    </location>
</feature>
<keyword evidence="1" id="KW-0472">Membrane</keyword>
<evidence type="ECO:0000313" key="2">
    <source>
        <dbReference type="EMBL" id="NYE44916.1"/>
    </source>
</evidence>
<organism evidence="2 3">
    <name type="scientific">Spinactinospora alkalitolerans</name>
    <dbReference type="NCBI Taxonomy" id="687207"/>
    <lineage>
        <taxon>Bacteria</taxon>
        <taxon>Bacillati</taxon>
        <taxon>Actinomycetota</taxon>
        <taxon>Actinomycetes</taxon>
        <taxon>Streptosporangiales</taxon>
        <taxon>Nocardiopsidaceae</taxon>
        <taxon>Spinactinospora</taxon>
    </lineage>
</organism>
<reference evidence="2 3" key="1">
    <citation type="submission" date="2020-07" db="EMBL/GenBank/DDBJ databases">
        <title>Sequencing the genomes of 1000 actinobacteria strains.</title>
        <authorList>
            <person name="Klenk H.-P."/>
        </authorList>
    </citation>
    <scope>NUCLEOTIDE SEQUENCE [LARGE SCALE GENOMIC DNA]</scope>
    <source>
        <strain evidence="2 3">CXB654</strain>
    </source>
</reference>
<accession>A0A852TL24</accession>
<sequence>MPETKSGGREPVDREGAEHSLGELVSEAGGNLSQLVRLEIELAKLEIARDARQVAKGSGLFVVAAVLGHLVLVLASITIGLGLWELGLAPWLAFLIVTVFYLLVAGGLVFAGTRYLKRLKGLPRTGETMSKTMAVLRRERPADA</sequence>